<accession>A0A2W5LTY1</accession>
<gene>
    <name evidence="1" type="ORF">DI565_19400</name>
</gene>
<organism evidence="1 2">
    <name type="scientific">Ancylobacter novellus</name>
    <name type="common">Thiobacillus novellus</name>
    <dbReference type="NCBI Taxonomy" id="921"/>
    <lineage>
        <taxon>Bacteria</taxon>
        <taxon>Pseudomonadati</taxon>
        <taxon>Pseudomonadota</taxon>
        <taxon>Alphaproteobacteria</taxon>
        <taxon>Hyphomicrobiales</taxon>
        <taxon>Xanthobacteraceae</taxon>
        <taxon>Ancylobacter</taxon>
    </lineage>
</organism>
<dbReference type="EMBL" id="QFPN01000014">
    <property type="protein sequence ID" value="PZQ10747.1"/>
    <property type="molecule type" value="Genomic_DNA"/>
</dbReference>
<evidence type="ECO:0000313" key="2">
    <source>
        <dbReference type="Proteomes" id="UP000249577"/>
    </source>
</evidence>
<dbReference type="AlphaFoldDB" id="A0A2W5LTY1"/>
<sequence>MMEFRPVKVATGSADEEGRLVFHDGKLIAVLVRLDDADHGPAIGQWSLEAGFNGVDSAKPPLFANLTAAERWIERQISSVIAV</sequence>
<protein>
    <submittedName>
        <fullName evidence="1">Uncharacterized protein</fullName>
    </submittedName>
</protein>
<dbReference type="Proteomes" id="UP000249577">
    <property type="component" value="Unassembled WGS sequence"/>
</dbReference>
<evidence type="ECO:0000313" key="1">
    <source>
        <dbReference type="EMBL" id="PZQ10747.1"/>
    </source>
</evidence>
<comment type="caution">
    <text evidence="1">The sequence shown here is derived from an EMBL/GenBank/DDBJ whole genome shotgun (WGS) entry which is preliminary data.</text>
</comment>
<proteinExistence type="predicted"/>
<reference evidence="1 2" key="1">
    <citation type="submission" date="2017-08" db="EMBL/GenBank/DDBJ databases">
        <title>Infants hospitalized years apart are colonized by the same room-sourced microbial strains.</title>
        <authorList>
            <person name="Brooks B."/>
            <person name="Olm M.R."/>
            <person name="Firek B.A."/>
            <person name="Baker R."/>
            <person name="Thomas B.C."/>
            <person name="Morowitz M.J."/>
            <person name="Banfield J.F."/>
        </authorList>
    </citation>
    <scope>NUCLEOTIDE SEQUENCE [LARGE SCALE GENOMIC DNA]</scope>
    <source>
        <strain evidence="1">S2_005_003_R2_43</strain>
    </source>
</reference>
<name>A0A2W5LTY1_ANCNO</name>